<sequence length="69" mass="7900">MMRNRTLVGKILIGMGLILFNLGLILLEFYSDMNLFERTNKEIGTGVFILGVLCLIASNFFKLPRNKNY</sequence>
<dbReference type="Proteomes" id="UP001291930">
    <property type="component" value="Unassembled WGS sequence"/>
</dbReference>
<organism evidence="2 3">
    <name type="scientific">Bacillus bingmayongensis</name>
    <dbReference type="NCBI Taxonomy" id="1150157"/>
    <lineage>
        <taxon>Bacteria</taxon>
        <taxon>Bacillati</taxon>
        <taxon>Bacillota</taxon>
        <taxon>Bacilli</taxon>
        <taxon>Bacillales</taxon>
        <taxon>Bacillaceae</taxon>
        <taxon>Bacillus</taxon>
    </lineage>
</organism>
<comment type="caution">
    <text evidence="2">The sequence shown here is derived from an EMBL/GenBank/DDBJ whole genome shotgun (WGS) entry which is preliminary data.</text>
</comment>
<proteinExistence type="predicted"/>
<dbReference type="EMBL" id="JAXOVW010000017">
    <property type="protein sequence ID" value="MDZ5607493.1"/>
    <property type="molecule type" value="Genomic_DNA"/>
</dbReference>
<evidence type="ECO:0000313" key="3">
    <source>
        <dbReference type="Proteomes" id="UP001291930"/>
    </source>
</evidence>
<dbReference type="RefSeq" id="WP_374217601.1">
    <property type="nucleotide sequence ID" value="NZ_JAXOVW010000017.1"/>
</dbReference>
<reference evidence="3" key="1">
    <citation type="submission" date="2023-11" db="EMBL/GenBank/DDBJ databases">
        <title>Genome Sequence of Bacillus pseudomycoides stain BUPM19.</title>
        <authorList>
            <person name="Farhat A."/>
        </authorList>
    </citation>
    <scope>NUCLEOTIDE SEQUENCE [LARGE SCALE GENOMIC DNA]</scope>
    <source>
        <strain evidence="3">BUPM19</strain>
    </source>
</reference>
<keyword evidence="3" id="KW-1185">Reference proteome</keyword>
<evidence type="ECO:0000256" key="1">
    <source>
        <dbReference type="SAM" id="Phobius"/>
    </source>
</evidence>
<keyword evidence="1" id="KW-0812">Transmembrane</keyword>
<evidence type="ECO:0000313" key="2">
    <source>
        <dbReference type="EMBL" id="MDZ5607493.1"/>
    </source>
</evidence>
<keyword evidence="1" id="KW-1133">Transmembrane helix</keyword>
<accession>A0ABU5JVM3</accession>
<name>A0ABU5JVM3_9BACI</name>
<keyword evidence="1" id="KW-0472">Membrane</keyword>
<feature type="transmembrane region" description="Helical" evidence="1">
    <location>
        <begin position="43"/>
        <end position="61"/>
    </location>
</feature>
<feature type="transmembrane region" description="Helical" evidence="1">
    <location>
        <begin position="12"/>
        <end position="31"/>
    </location>
</feature>
<gene>
    <name evidence="2" type="ORF">U2I54_10420</name>
</gene>
<protein>
    <submittedName>
        <fullName evidence="2">Uncharacterized protein</fullName>
    </submittedName>
</protein>